<dbReference type="RefSeq" id="WP_149656726.1">
    <property type="nucleotide sequence ID" value="NZ_VTZN01000639.1"/>
</dbReference>
<organism evidence="1 2">
    <name type="scientific">Mycobacterium simiae</name>
    <name type="common">Mycobacterium habana</name>
    <dbReference type="NCBI Taxonomy" id="1784"/>
    <lineage>
        <taxon>Bacteria</taxon>
        <taxon>Bacillati</taxon>
        <taxon>Actinomycetota</taxon>
        <taxon>Actinomycetes</taxon>
        <taxon>Mycobacteriales</taxon>
        <taxon>Mycobacteriaceae</taxon>
        <taxon>Mycobacterium</taxon>
        <taxon>Mycobacterium simiae complex</taxon>
    </lineage>
</organism>
<dbReference type="EMBL" id="VTZN01000639">
    <property type="protein sequence ID" value="KAA1235025.1"/>
    <property type="molecule type" value="Genomic_DNA"/>
</dbReference>
<comment type="caution">
    <text evidence="1">The sequence shown here is derived from an EMBL/GenBank/DDBJ whole genome shotgun (WGS) entry which is preliminary data.</text>
</comment>
<feature type="non-terminal residue" evidence="1">
    <location>
        <position position="1"/>
    </location>
</feature>
<sequence>VDELVLHTPLVLSDHDSTDLQITIHPRNDAGRRPVTVHTRASGDHHDSTWVLHASATISAEQAPMLAVMVPPVVDAVDGGGFYERLAAQ</sequence>
<feature type="non-terminal residue" evidence="1">
    <location>
        <position position="89"/>
    </location>
</feature>
<reference evidence="1 2" key="1">
    <citation type="submission" date="2019-09" db="EMBL/GenBank/DDBJ databases">
        <title>Report of infection by Mycobacterium simiae a patient suffering from pulmonary tuberculosis.</title>
        <authorList>
            <person name="Mohanty P.S."/>
            <person name="Bansal A.K."/>
            <person name="Singh H."/>
            <person name="Sharma S."/>
            <person name="Patil S.A."/>
            <person name="Upadhaya P."/>
            <person name="Singh P.K."/>
            <person name="Kumar D."/>
            <person name="Kumar S."/>
            <person name="Singh R.K."/>
            <person name="Chaudhary B."/>
        </authorList>
    </citation>
    <scope>NUCLEOTIDE SEQUENCE [LARGE SCALE GENOMIC DNA]</scope>
    <source>
        <strain evidence="1 2">JAL-560-SIM</strain>
    </source>
</reference>
<gene>
    <name evidence="1" type="ORF">F0Q45_27205</name>
</gene>
<name>A0A5B1AHW6_MYCSI</name>
<keyword evidence="2" id="KW-1185">Reference proteome</keyword>
<evidence type="ECO:0000313" key="2">
    <source>
        <dbReference type="Proteomes" id="UP000324701"/>
    </source>
</evidence>
<dbReference type="AlphaFoldDB" id="A0A5B1AHW6"/>
<dbReference type="Proteomes" id="UP000324701">
    <property type="component" value="Unassembled WGS sequence"/>
</dbReference>
<protein>
    <submittedName>
        <fullName evidence="1">Uncharacterized protein</fullName>
    </submittedName>
</protein>
<proteinExistence type="predicted"/>
<accession>A0A5B1AHW6</accession>
<evidence type="ECO:0000313" key="1">
    <source>
        <dbReference type="EMBL" id="KAA1235025.1"/>
    </source>
</evidence>
<dbReference type="InterPro" id="IPR042104">
    <property type="entry name" value="PKS_dehydratase_sf"/>
</dbReference>
<dbReference type="Gene3D" id="3.10.129.110">
    <property type="entry name" value="Polyketide synthase dehydratase"/>
    <property type="match status" value="1"/>
</dbReference>